<dbReference type="Proteomes" id="UP000001064">
    <property type="component" value="Unassembled WGS sequence"/>
</dbReference>
<dbReference type="eggNOG" id="ENOG502RD75">
    <property type="taxonomic scope" value="Eukaryota"/>
</dbReference>
<sequence>MFRVLSKNLPTILNNSNKLNNIKGTLVLCNNYSTSGSNNTTVAEPHIVERVVGVAAPNKRATPPKVPKRRPDKIRSVYYPEYEGIPRVAAKGFFRITSRGFDYYFLDVRSVENFQKESIVGAVNHPVEKLEESCKDLDKNTLVVVYGEKERGWPQACAGALILQKKGFKNVLALESSIPELVEKGFFYNSEVDSYVQ</sequence>
<dbReference type="PROSITE" id="PS50206">
    <property type="entry name" value="RHODANESE_3"/>
    <property type="match status" value="1"/>
</dbReference>
<dbReference type="InParanoid" id="F0ZX76"/>
<accession>F0ZX76</accession>
<gene>
    <name evidence="2" type="ORF">DICPUDRAFT_156705</name>
</gene>
<dbReference type="SMART" id="SM00450">
    <property type="entry name" value="RHOD"/>
    <property type="match status" value="1"/>
</dbReference>
<dbReference type="VEuPathDB" id="AmoebaDB:DICPUDRAFT_156705"/>
<dbReference type="OrthoDB" id="566238at2759"/>
<reference evidence="3" key="1">
    <citation type="journal article" date="2011" name="Genome Biol.">
        <title>Comparative genomics of the social amoebae Dictyostelium discoideum and Dictyostelium purpureum.</title>
        <authorList>
            <consortium name="US DOE Joint Genome Institute (JGI-PGF)"/>
            <person name="Sucgang R."/>
            <person name="Kuo A."/>
            <person name="Tian X."/>
            <person name="Salerno W."/>
            <person name="Parikh A."/>
            <person name="Feasley C.L."/>
            <person name="Dalin E."/>
            <person name="Tu H."/>
            <person name="Huang E."/>
            <person name="Barry K."/>
            <person name="Lindquist E."/>
            <person name="Shapiro H."/>
            <person name="Bruce D."/>
            <person name="Schmutz J."/>
            <person name="Salamov A."/>
            <person name="Fey P."/>
            <person name="Gaudet P."/>
            <person name="Anjard C."/>
            <person name="Babu M.M."/>
            <person name="Basu S."/>
            <person name="Bushmanova Y."/>
            <person name="van der Wel H."/>
            <person name="Katoh-Kurasawa M."/>
            <person name="Dinh C."/>
            <person name="Coutinho P.M."/>
            <person name="Saito T."/>
            <person name="Elias M."/>
            <person name="Schaap P."/>
            <person name="Kay R.R."/>
            <person name="Henrissat B."/>
            <person name="Eichinger L."/>
            <person name="Rivero F."/>
            <person name="Putnam N.H."/>
            <person name="West C.M."/>
            <person name="Loomis W.F."/>
            <person name="Chisholm R.L."/>
            <person name="Shaulsky G."/>
            <person name="Strassmann J.E."/>
            <person name="Queller D.C."/>
            <person name="Kuspa A."/>
            <person name="Grigoriev I.V."/>
        </authorList>
    </citation>
    <scope>NUCLEOTIDE SEQUENCE [LARGE SCALE GENOMIC DNA]</scope>
    <source>
        <strain evidence="3">QSDP1</strain>
    </source>
</reference>
<dbReference type="AlphaFoldDB" id="F0ZX76"/>
<dbReference type="EMBL" id="GL871253">
    <property type="protein sequence ID" value="EGC31449.1"/>
    <property type="molecule type" value="Genomic_DNA"/>
</dbReference>
<dbReference type="InterPro" id="IPR036873">
    <property type="entry name" value="Rhodanese-like_dom_sf"/>
</dbReference>
<dbReference type="Gene3D" id="3.40.250.10">
    <property type="entry name" value="Rhodanese-like domain"/>
    <property type="match status" value="1"/>
</dbReference>
<feature type="domain" description="Rhodanese" evidence="1">
    <location>
        <begin position="99"/>
        <end position="183"/>
    </location>
</feature>
<dbReference type="CDD" id="cd00158">
    <property type="entry name" value="RHOD"/>
    <property type="match status" value="1"/>
</dbReference>
<dbReference type="Pfam" id="PF00581">
    <property type="entry name" value="Rhodanese"/>
    <property type="match status" value="1"/>
</dbReference>
<dbReference type="OMA" id="KERGWPQ"/>
<dbReference type="SUPFAM" id="SSF52821">
    <property type="entry name" value="Rhodanese/Cell cycle control phosphatase"/>
    <property type="match status" value="1"/>
</dbReference>
<dbReference type="KEGG" id="dpp:DICPUDRAFT_156705"/>
<protein>
    <recommendedName>
        <fullName evidence="1">Rhodanese domain-containing protein</fullName>
    </recommendedName>
</protein>
<evidence type="ECO:0000313" key="3">
    <source>
        <dbReference type="Proteomes" id="UP000001064"/>
    </source>
</evidence>
<dbReference type="InterPro" id="IPR001763">
    <property type="entry name" value="Rhodanese-like_dom"/>
</dbReference>
<keyword evidence="3" id="KW-1185">Reference proteome</keyword>
<dbReference type="GeneID" id="10505766"/>
<evidence type="ECO:0000259" key="1">
    <source>
        <dbReference type="PROSITE" id="PS50206"/>
    </source>
</evidence>
<organism evidence="2 3">
    <name type="scientific">Dictyostelium purpureum</name>
    <name type="common">Slime mold</name>
    <dbReference type="NCBI Taxonomy" id="5786"/>
    <lineage>
        <taxon>Eukaryota</taxon>
        <taxon>Amoebozoa</taxon>
        <taxon>Evosea</taxon>
        <taxon>Eumycetozoa</taxon>
        <taxon>Dictyostelia</taxon>
        <taxon>Dictyosteliales</taxon>
        <taxon>Dictyosteliaceae</taxon>
        <taxon>Dictyostelium</taxon>
    </lineage>
</organism>
<dbReference type="RefSeq" id="XP_003292018.1">
    <property type="nucleotide sequence ID" value="XM_003291970.1"/>
</dbReference>
<name>F0ZX76_DICPU</name>
<proteinExistence type="predicted"/>
<evidence type="ECO:0000313" key="2">
    <source>
        <dbReference type="EMBL" id="EGC31449.1"/>
    </source>
</evidence>